<evidence type="ECO:0000313" key="1">
    <source>
        <dbReference type="EMBL" id="KAK0475658.1"/>
    </source>
</evidence>
<proteinExistence type="predicted"/>
<dbReference type="Proteomes" id="UP001175228">
    <property type="component" value="Unassembled WGS sequence"/>
</dbReference>
<feature type="non-terminal residue" evidence="1">
    <location>
        <position position="1"/>
    </location>
</feature>
<protein>
    <submittedName>
        <fullName evidence="1">Uncharacterized protein</fullName>
    </submittedName>
</protein>
<name>A0AA39P296_9AGAR</name>
<comment type="caution">
    <text evidence="1">The sequence shown here is derived from an EMBL/GenBank/DDBJ whole genome shotgun (WGS) entry which is preliminary data.</text>
</comment>
<dbReference type="AlphaFoldDB" id="A0AA39P296"/>
<organism evidence="1 2">
    <name type="scientific">Armillaria luteobubalina</name>
    <dbReference type="NCBI Taxonomy" id="153913"/>
    <lineage>
        <taxon>Eukaryota</taxon>
        <taxon>Fungi</taxon>
        <taxon>Dikarya</taxon>
        <taxon>Basidiomycota</taxon>
        <taxon>Agaricomycotina</taxon>
        <taxon>Agaricomycetes</taxon>
        <taxon>Agaricomycetidae</taxon>
        <taxon>Agaricales</taxon>
        <taxon>Marasmiineae</taxon>
        <taxon>Physalacriaceae</taxon>
        <taxon>Armillaria</taxon>
    </lineage>
</organism>
<accession>A0AA39P296</accession>
<reference evidence="1" key="1">
    <citation type="submission" date="2023-06" db="EMBL/GenBank/DDBJ databases">
        <authorList>
            <consortium name="Lawrence Berkeley National Laboratory"/>
            <person name="Ahrendt S."/>
            <person name="Sahu N."/>
            <person name="Indic B."/>
            <person name="Wong-Bajracharya J."/>
            <person name="Merenyi Z."/>
            <person name="Ke H.-M."/>
            <person name="Monk M."/>
            <person name="Kocsube S."/>
            <person name="Drula E."/>
            <person name="Lipzen A."/>
            <person name="Balint B."/>
            <person name="Henrissat B."/>
            <person name="Andreopoulos B."/>
            <person name="Martin F.M."/>
            <person name="Harder C.B."/>
            <person name="Rigling D."/>
            <person name="Ford K.L."/>
            <person name="Foster G.D."/>
            <person name="Pangilinan J."/>
            <person name="Papanicolaou A."/>
            <person name="Barry K."/>
            <person name="LaButti K."/>
            <person name="Viragh M."/>
            <person name="Koriabine M."/>
            <person name="Yan M."/>
            <person name="Riley R."/>
            <person name="Champramary S."/>
            <person name="Plett K.L."/>
            <person name="Tsai I.J."/>
            <person name="Slot J."/>
            <person name="Sipos G."/>
            <person name="Plett J."/>
            <person name="Nagy L.G."/>
            <person name="Grigoriev I.V."/>
        </authorList>
    </citation>
    <scope>NUCLEOTIDE SEQUENCE</scope>
    <source>
        <strain evidence="1">HWK02</strain>
    </source>
</reference>
<sequence length="275" mass="31267">PFLLYFDSVSRTAARNTSECLHIPSHFHSLPMDTEIGSVLRTEPQTLPPQAFPKHPTSAAIGIDEYPPGGNENIPDFNVRYQRTTYLYYSTRAGQQIRRRWGKPSAIHRFSSYRPINKLEELEGVGIFIPMEANDIEVILSYGVRLESVYRISPYGCGPITIGLPPSPFLLYFDSVSRTAARNTSECLHIPSHFHLLPMDTEIGSVLRTEPQTLPPQAFPKHPTSAAIGIDEYPTGGNENIPDFNVRYQRTTYLYYSTRAGQQIRRRWVAIKRRL</sequence>
<keyword evidence="2" id="KW-1185">Reference proteome</keyword>
<dbReference type="EMBL" id="JAUEPU010000145">
    <property type="protein sequence ID" value="KAK0475658.1"/>
    <property type="molecule type" value="Genomic_DNA"/>
</dbReference>
<gene>
    <name evidence="1" type="ORF">EDD18DRAFT_1387546</name>
</gene>
<evidence type="ECO:0000313" key="2">
    <source>
        <dbReference type="Proteomes" id="UP001175228"/>
    </source>
</evidence>